<dbReference type="AlphaFoldDB" id="A0A2U2PHS8"/>
<dbReference type="InterPro" id="IPR013249">
    <property type="entry name" value="RNA_pol_sigma70_r4_t2"/>
</dbReference>
<evidence type="ECO:0000259" key="6">
    <source>
        <dbReference type="Pfam" id="PF08281"/>
    </source>
</evidence>
<accession>A0A2U2PHS8</accession>
<comment type="similarity">
    <text evidence="1">Belongs to the sigma-70 factor family. ECF subfamily.</text>
</comment>
<dbReference type="EMBL" id="QEAS01000006">
    <property type="protein sequence ID" value="PWG80955.1"/>
    <property type="molecule type" value="Genomic_DNA"/>
</dbReference>
<keyword evidence="8" id="KW-1185">Reference proteome</keyword>
<reference evidence="7 8" key="1">
    <citation type="submission" date="2018-04" db="EMBL/GenBank/DDBJ databases">
        <title>Pedobacter chongqingensis sp. nov., isolated from a rottenly hemp rope.</title>
        <authorList>
            <person name="Cai Y."/>
        </authorList>
    </citation>
    <scope>NUCLEOTIDE SEQUENCE [LARGE SCALE GENOMIC DNA]</scope>
    <source>
        <strain evidence="7 8">FJ4-8</strain>
    </source>
</reference>
<keyword evidence="2" id="KW-0805">Transcription regulation</keyword>
<evidence type="ECO:0000256" key="1">
    <source>
        <dbReference type="ARBA" id="ARBA00010641"/>
    </source>
</evidence>
<dbReference type="Pfam" id="PF08281">
    <property type="entry name" value="Sigma70_r4_2"/>
    <property type="match status" value="1"/>
</dbReference>
<dbReference type="PANTHER" id="PTHR43133:SF46">
    <property type="entry name" value="RNA POLYMERASE SIGMA-70 FACTOR ECF SUBFAMILY"/>
    <property type="match status" value="1"/>
</dbReference>
<protein>
    <recommendedName>
        <fullName evidence="9">RNA polymerase sigma-70 factor</fullName>
    </recommendedName>
</protein>
<dbReference type="NCBIfam" id="TIGR02937">
    <property type="entry name" value="sigma70-ECF"/>
    <property type="match status" value="1"/>
</dbReference>
<keyword evidence="4" id="KW-0804">Transcription</keyword>
<organism evidence="7 8">
    <name type="scientific">Pararcticibacter amylolyticus</name>
    <dbReference type="NCBI Taxonomy" id="2173175"/>
    <lineage>
        <taxon>Bacteria</taxon>
        <taxon>Pseudomonadati</taxon>
        <taxon>Bacteroidota</taxon>
        <taxon>Sphingobacteriia</taxon>
        <taxon>Sphingobacteriales</taxon>
        <taxon>Sphingobacteriaceae</taxon>
        <taxon>Pararcticibacter</taxon>
    </lineage>
</organism>
<dbReference type="CDD" id="cd06171">
    <property type="entry name" value="Sigma70_r4"/>
    <property type="match status" value="1"/>
</dbReference>
<gene>
    <name evidence="7" type="ORF">DDR33_08420</name>
</gene>
<dbReference type="GO" id="GO:0016987">
    <property type="term" value="F:sigma factor activity"/>
    <property type="evidence" value="ECO:0007669"/>
    <property type="project" value="UniProtKB-KW"/>
</dbReference>
<evidence type="ECO:0008006" key="9">
    <source>
        <dbReference type="Google" id="ProtNLM"/>
    </source>
</evidence>
<dbReference type="InterPro" id="IPR014327">
    <property type="entry name" value="RNA_pol_sigma70_bacteroid"/>
</dbReference>
<keyword evidence="3" id="KW-0731">Sigma factor</keyword>
<comment type="caution">
    <text evidence="7">The sequence shown here is derived from an EMBL/GenBank/DDBJ whole genome shotgun (WGS) entry which is preliminary data.</text>
</comment>
<dbReference type="InterPro" id="IPR013325">
    <property type="entry name" value="RNA_pol_sigma_r2"/>
</dbReference>
<dbReference type="Pfam" id="PF04542">
    <property type="entry name" value="Sigma70_r2"/>
    <property type="match status" value="1"/>
</dbReference>
<dbReference type="InterPro" id="IPR036388">
    <property type="entry name" value="WH-like_DNA-bd_sf"/>
</dbReference>
<evidence type="ECO:0000259" key="5">
    <source>
        <dbReference type="Pfam" id="PF04542"/>
    </source>
</evidence>
<feature type="domain" description="RNA polymerase sigma-70 region 2" evidence="5">
    <location>
        <begin position="37"/>
        <end position="100"/>
    </location>
</feature>
<dbReference type="SUPFAM" id="SSF88659">
    <property type="entry name" value="Sigma3 and sigma4 domains of RNA polymerase sigma factors"/>
    <property type="match status" value="1"/>
</dbReference>
<dbReference type="NCBIfam" id="TIGR02985">
    <property type="entry name" value="Sig70_bacteroi1"/>
    <property type="match status" value="1"/>
</dbReference>
<evidence type="ECO:0000256" key="4">
    <source>
        <dbReference type="ARBA" id="ARBA00023163"/>
    </source>
</evidence>
<evidence type="ECO:0000256" key="2">
    <source>
        <dbReference type="ARBA" id="ARBA00023015"/>
    </source>
</evidence>
<name>A0A2U2PHS8_9SPHI</name>
<dbReference type="SUPFAM" id="SSF88946">
    <property type="entry name" value="Sigma2 domain of RNA polymerase sigma factors"/>
    <property type="match status" value="1"/>
</dbReference>
<dbReference type="InterPro" id="IPR007627">
    <property type="entry name" value="RNA_pol_sigma70_r2"/>
</dbReference>
<dbReference type="GO" id="GO:0003677">
    <property type="term" value="F:DNA binding"/>
    <property type="evidence" value="ECO:0007669"/>
    <property type="project" value="InterPro"/>
</dbReference>
<dbReference type="GO" id="GO:0006352">
    <property type="term" value="P:DNA-templated transcription initiation"/>
    <property type="evidence" value="ECO:0007669"/>
    <property type="project" value="InterPro"/>
</dbReference>
<dbReference type="InterPro" id="IPR039425">
    <property type="entry name" value="RNA_pol_sigma-70-like"/>
</dbReference>
<evidence type="ECO:0000313" key="7">
    <source>
        <dbReference type="EMBL" id="PWG80955.1"/>
    </source>
</evidence>
<sequence>MLLKLGSVMPGKDPQLWTDVQLLELVKTDDLTAFEMLYNRYWSKLYLSAYNILRDQQASEDIVQEIMTDLWVKRSSSRIESLHSYLYASIRYKVFKVIRSGKIREGLFDEIEKLAVENEAERTLTEKDINKMLDQALSRLPEKCREIFLLSRKEHLSTKEIAERLGISPKTVESQITIALRRLRPVMGEVIFLAAFVFSSNFHG</sequence>
<dbReference type="Gene3D" id="1.10.10.10">
    <property type="entry name" value="Winged helix-like DNA-binding domain superfamily/Winged helix DNA-binding domain"/>
    <property type="match status" value="1"/>
</dbReference>
<evidence type="ECO:0000313" key="8">
    <source>
        <dbReference type="Proteomes" id="UP000245647"/>
    </source>
</evidence>
<evidence type="ECO:0000256" key="3">
    <source>
        <dbReference type="ARBA" id="ARBA00023082"/>
    </source>
</evidence>
<dbReference type="Proteomes" id="UP000245647">
    <property type="component" value="Unassembled WGS sequence"/>
</dbReference>
<proteinExistence type="inferred from homology"/>
<feature type="domain" description="RNA polymerase sigma factor 70 region 4 type 2" evidence="6">
    <location>
        <begin position="132"/>
        <end position="183"/>
    </location>
</feature>
<dbReference type="InterPro" id="IPR014284">
    <property type="entry name" value="RNA_pol_sigma-70_dom"/>
</dbReference>
<dbReference type="Gene3D" id="1.10.1740.10">
    <property type="match status" value="1"/>
</dbReference>
<dbReference type="InterPro" id="IPR013324">
    <property type="entry name" value="RNA_pol_sigma_r3/r4-like"/>
</dbReference>
<dbReference type="PANTHER" id="PTHR43133">
    <property type="entry name" value="RNA POLYMERASE ECF-TYPE SIGMA FACTO"/>
    <property type="match status" value="1"/>
</dbReference>